<comment type="subcellular location">
    <subcellularLocation>
        <location evidence="1">Membrane</location>
    </subcellularLocation>
</comment>
<dbReference type="InterPro" id="IPR050307">
    <property type="entry name" value="Sterol_Desaturase_Related"/>
</dbReference>
<evidence type="ECO:0000256" key="3">
    <source>
        <dbReference type="ARBA" id="ARBA00022989"/>
    </source>
</evidence>
<protein>
    <submittedName>
        <fullName evidence="7">Sterol desaturase family protein</fullName>
    </submittedName>
</protein>
<evidence type="ECO:0000313" key="7">
    <source>
        <dbReference type="EMBL" id="GAA4029178.1"/>
    </source>
</evidence>
<keyword evidence="4 5" id="KW-0472">Membrane</keyword>
<evidence type="ECO:0000256" key="1">
    <source>
        <dbReference type="ARBA" id="ARBA00004370"/>
    </source>
</evidence>
<evidence type="ECO:0000256" key="2">
    <source>
        <dbReference type="ARBA" id="ARBA00022692"/>
    </source>
</evidence>
<keyword evidence="2 5" id="KW-0812">Transmembrane</keyword>
<feature type="transmembrane region" description="Helical" evidence="5">
    <location>
        <begin position="161"/>
        <end position="184"/>
    </location>
</feature>
<evidence type="ECO:0000256" key="5">
    <source>
        <dbReference type="SAM" id="Phobius"/>
    </source>
</evidence>
<dbReference type="Proteomes" id="UP001501353">
    <property type="component" value="Unassembled WGS sequence"/>
</dbReference>
<gene>
    <name evidence="7" type="ORF">GCM10022212_29150</name>
</gene>
<reference evidence="8" key="1">
    <citation type="journal article" date="2019" name="Int. J. Syst. Evol. Microbiol.">
        <title>The Global Catalogue of Microorganisms (GCM) 10K type strain sequencing project: providing services to taxonomists for standard genome sequencing and annotation.</title>
        <authorList>
            <consortium name="The Broad Institute Genomics Platform"/>
            <consortium name="The Broad Institute Genome Sequencing Center for Infectious Disease"/>
            <person name="Wu L."/>
            <person name="Ma J."/>
        </authorList>
    </citation>
    <scope>NUCLEOTIDE SEQUENCE [LARGE SCALE GENOMIC DNA]</scope>
    <source>
        <strain evidence="8">JCM 16673</strain>
    </source>
</reference>
<feature type="transmembrane region" description="Helical" evidence="5">
    <location>
        <begin position="16"/>
        <end position="37"/>
    </location>
</feature>
<feature type="transmembrane region" description="Helical" evidence="5">
    <location>
        <begin position="119"/>
        <end position="140"/>
    </location>
</feature>
<keyword evidence="3 5" id="KW-1133">Transmembrane helix</keyword>
<dbReference type="PANTHER" id="PTHR11863">
    <property type="entry name" value="STEROL DESATURASE"/>
    <property type="match status" value="1"/>
</dbReference>
<sequence>MPSLTASLRIAIGKRAALTSVLLGALCIVAELCFLLPDLLVTKDALPLYKAHIALCRGILHASIFATFALGALGTMLAPMSRHGLFGIAFGIVAMLMGGSQAEAIDIGGLRSWAAGLDYFVLELLVLGLVFIPTEALFWLRRQKVLRQGWQTDLKHFFVSHAGVQLLSFAVLLPAQVLFSWAVQLDFQKAVAAQPLWLQFIEMVAIVDLATYWIHRAFHQVPWLWRFHAIHHSSQQMDWLAGSRIHLVDALLTRAVAFIPVFLLGFAPAALYGYLVFVSFHAVFIHANIRWRFPGLQWVLSTPQYHHWHHAADAEGIDKNFAQFLPLWDILFRTVHLPHYWPRRYGVDHVQPPESYLGQLVYPFRSRAELRDRSRIDIS</sequence>
<dbReference type="InterPro" id="IPR006694">
    <property type="entry name" value="Fatty_acid_hydroxylase"/>
</dbReference>
<proteinExistence type="predicted"/>
<evidence type="ECO:0000256" key="4">
    <source>
        <dbReference type="ARBA" id="ARBA00023136"/>
    </source>
</evidence>
<feature type="transmembrane region" description="Helical" evidence="5">
    <location>
        <begin position="85"/>
        <end position="107"/>
    </location>
</feature>
<accession>A0ABP7TQZ1</accession>
<evidence type="ECO:0000259" key="6">
    <source>
        <dbReference type="Pfam" id="PF04116"/>
    </source>
</evidence>
<organism evidence="7 8">
    <name type="scientific">Actimicrobium antarcticum</name>
    <dbReference type="NCBI Taxonomy" id="1051899"/>
    <lineage>
        <taxon>Bacteria</taxon>
        <taxon>Pseudomonadati</taxon>
        <taxon>Pseudomonadota</taxon>
        <taxon>Betaproteobacteria</taxon>
        <taxon>Burkholderiales</taxon>
        <taxon>Oxalobacteraceae</taxon>
        <taxon>Actimicrobium</taxon>
    </lineage>
</organism>
<feature type="transmembrane region" description="Helical" evidence="5">
    <location>
        <begin position="49"/>
        <end position="73"/>
    </location>
</feature>
<name>A0ABP7TQZ1_9BURK</name>
<dbReference type="Pfam" id="PF04116">
    <property type="entry name" value="FA_hydroxylase"/>
    <property type="match status" value="1"/>
</dbReference>
<dbReference type="RefSeq" id="WP_344764211.1">
    <property type="nucleotide sequence ID" value="NZ_BAAAZE010000012.1"/>
</dbReference>
<feature type="domain" description="Fatty acid hydroxylase" evidence="6">
    <location>
        <begin position="203"/>
        <end position="334"/>
    </location>
</feature>
<comment type="caution">
    <text evidence="7">The sequence shown here is derived from an EMBL/GenBank/DDBJ whole genome shotgun (WGS) entry which is preliminary data.</text>
</comment>
<dbReference type="EMBL" id="BAAAZE010000012">
    <property type="protein sequence ID" value="GAA4029178.1"/>
    <property type="molecule type" value="Genomic_DNA"/>
</dbReference>
<keyword evidence="8" id="KW-1185">Reference proteome</keyword>
<evidence type="ECO:0000313" key="8">
    <source>
        <dbReference type="Proteomes" id="UP001501353"/>
    </source>
</evidence>